<keyword evidence="2" id="KW-0012">Acyltransferase</keyword>
<dbReference type="Proteomes" id="UP001198571">
    <property type="component" value="Unassembled WGS sequence"/>
</dbReference>
<dbReference type="InterPro" id="IPR002123">
    <property type="entry name" value="Plipid/glycerol_acylTrfase"/>
</dbReference>
<accession>A0ABS8CSC7</accession>
<evidence type="ECO:0000313" key="3">
    <source>
        <dbReference type="Proteomes" id="UP001198571"/>
    </source>
</evidence>
<reference evidence="2 3" key="1">
    <citation type="submission" date="2020-07" db="EMBL/GenBank/DDBJ databases">
        <title>Pseudogemmobacter sp. nov., isolated from poultry manure in Taiwan.</title>
        <authorList>
            <person name="Lin S.-Y."/>
            <person name="Tang Y.-S."/>
            <person name="Young C.-C."/>
        </authorList>
    </citation>
    <scope>NUCLEOTIDE SEQUENCE [LARGE SCALE GENOMIC DNA]</scope>
    <source>
        <strain evidence="2 3">CC-YST710</strain>
    </source>
</reference>
<sequence>MNTATGPSKKHVSLPIWRRAILAAFRTRAIWTEQAARLCEGPCIVICNHGSMLDGPLLALSSPIPMTYAVTPAYAIQNPWTRRGLAALSRMGLGRVIPLSQTHSLALRGLCAALQRGESVMIFPTGQIAPGPELAGYQWLHRKTGAPVYRVQISGADRSRLFADGGTRLWPEITVTI</sequence>
<dbReference type="GO" id="GO:0016746">
    <property type="term" value="F:acyltransferase activity"/>
    <property type="evidence" value="ECO:0007669"/>
    <property type="project" value="UniProtKB-KW"/>
</dbReference>
<protein>
    <submittedName>
        <fullName evidence="2">1-acyl-sn-glycerol-3-phosphate acyltransferase</fullName>
    </submittedName>
</protein>
<proteinExistence type="predicted"/>
<evidence type="ECO:0000259" key="1">
    <source>
        <dbReference type="SMART" id="SM00563"/>
    </source>
</evidence>
<dbReference type="SUPFAM" id="SSF69593">
    <property type="entry name" value="Glycerol-3-phosphate (1)-acyltransferase"/>
    <property type="match status" value="1"/>
</dbReference>
<dbReference type="RefSeq" id="WP_226937135.1">
    <property type="nucleotide sequence ID" value="NZ_JACDXX010000019.1"/>
</dbReference>
<comment type="caution">
    <text evidence="2">The sequence shown here is derived from an EMBL/GenBank/DDBJ whole genome shotgun (WGS) entry which is preliminary data.</text>
</comment>
<dbReference type="CDD" id="cd07989">
    <property type="entry name" value="LPLAT_AGPAT-like"/>
    <property type="match status" value="1"/>
</dbReference>
<evidence type="ECO:0000313" key="2">
    <source>
        <dbReference type="EMBL" id="MCB5411680.1"/>
    </source>
</evidence>
<organism evidence="2 3">
    <name type="scientific">Pseudogemmobacter faecipullorum</name>
    <dbReference type="NCBI Taxonomy" id="2755041"/>
    <lineage>
        <taxon>Bacteria</taxon>
        <taxon>Pseudomonadati</taxon>
        <taxon>Pseudomonadota</taxon>
        <taxon>Alphaproteobacteria</taxon>
        <taxon>Rhodobacterales</taxon>
        <taxon>Paracoccaceae</taxon>
        <taxon>Pseudogemmobacter</taxon>
    </lineage>
</organism>
<keyword evidence="3" id="KW-1185">Reference proteome</keyword>
<dbReference type="EMBL" id="JACDXX010000019">
    <property type="protein sequence ID" value="MCB5411680.1"/>
    <property type="molecule type" value="Genomic_DNA"/>
</dbReference>
<gene>
    <name evidence="2" type="ORF">H0485_16940</name>
</gene>
<keyword evidence="2" id="KW-0808">Transferase</keyword>
<feature type="domain" description="Phospholipid/glycerol acyltransferase" evidence="1">
    <location>
        <begin position="43"/>
        <end position="156"/>
    </location>
</feature>
<name>A0ABS8CSC7_9RHOB</name>
<dbReference type="SMART" id="SM00563">
    <property type="entry name" value="PlsC"/>
    <property type="match status" value="1"/>
</dbReference>
<dbReference type="Pfam" id="PF01553">
    <property type="entry name" value="Acyltransferase"/>
    <property type="match status" value="1"/>
</dbReference>